<reference evidence="2 3" key="1">
    <citation type="submission" date="2019-07" db="EMBL/GenBank/DDBJ databases">
        <title>Whole genome shotgun sequence of Reyranella soli NBRC 108950.</title>
        <authorList>
            <person name="Hosoyama A."/>
            <person name="Uohara A."/>
            <person name="Ohji S."/>
            <person name="Ichikawa N."/>
        </authorList>
    </citation>
    <scope>NUCLEOTIDE SEQUENCE [LARGE SCALE GENOMIC DNA]</scope>
    <source>
        <strain evidence="2 3">NBRC 108950</strain>
    </source>
</reference>
<evidence type="ECO:0000313" key="3">
    <source>
        <dbReference type="Proteomes" id="UP000321058"/>
    </source>
</evidence>
<dbReference type="Proteomes" id="UP000321058">
    <property type="component" value="Unassembled WGS sequence"/>
</dbReference>
<gene>
    <name evidence="2" type="ORF">RSO01_79850</name>
</gene>
<feature type="region of interest" description="Disordered" evidence="1">
    <location>
        <begin position="51"/>
        <end position="90"/>
    </location>
</feature>
<dbReference type="AlphaFoldDB" id="A0A512NPF5"/>
<organism evidence="2 3">
    <name type="scientific">Reyranella soli</name>
    <dbReference type="NCBI Taxonomy" id="1230389"/>
    <lineage>
        <taxon>Bacteria</taxon>
        <taxon>Pseudomonadati</taxon>
        <taxon>Pseudomonadota</taxon>
        <taxon>Alphaproteobacteria</taxon>
        <taxon>Hyphomicrobiales</taxon>
        <taxon>Reyranellaceae</taxon>
        <taxon>Reyranella</taxon>
    </lineage>
</organism>
<dbReference type="EMBL" id="BKAJ01000184">
    <property type="protein sequence ID" value="GEP60819.1"/>
    <property type="molecule type" value="Genomic_DNA"/>
</dbReference>
<evidence type="ECO:0000256" key="1">
    <source>
        <dbReference type="SAM" id="MobiDB-lite"/>
    </source>
</evidence>
<feature type="compositionally biased region" description="Basic and acidic residues" evidence="1">
    <location>
        <begin position="64"/>
        <end position="77"/>
    </location>
</feature>
<keyword evidence="3" id="KW-1185">Reference proteome</keyword>
<name>A0A512NPF5_9HYPH</name>
<sequence length="90" mass="10039">MVRRTDSEDEPESLLDIVRRARVLARALSEPDRSRILEYVQELEAEVAALKIGNGQSKGRSQKARSEKGRGRTEKPVRSPKAAAAKALRK</sequence>
<protein>
    <submittedName>
        <fullName evidence="2">Uncharacterized protein</fullName>
    </submittedName>
</protein>
<proteinExistence type="predicted"/>
<evidence type="ECO:0000313" key="2">
    <source>
        <dbReference type="EMBL" id="GEP60819.1"/>
    </source>
</evidence>
<accession>A0A512NPF5</accession>
<comment type="caution">
    <text evidence="2">The sequence shown here is derived from an EMBL/GenBank/DDBJ whole genome shotgun (WGS) entry which is preliminary data.</text>
</comment>